<protein>
    <submittedName>
        <fullName evidence="1">Uncharacterized protein</fullName>
    </submittedName>
</protein>
<evidence type="ECO:0000313" key="2">
    <source>
        <dbReference type="Proteomes" id="UP001470230"/>
    </source>
</evidence>
<proteinExistence type="predicted"/>
<organism evidence="1 2">
    <name type="scientific">Tritrichomonas musculus</name>
    <dbReference type="NCBI Taxonomy" id="1915356"/>
    <lineage>
        <taxon>Eukaryota</taxon>
        <taxon>Metamonada</taxon>
        <taxon>Parabasalia</taxon>
        <taxon>Tritrichomonadida</taxon>
        <taxon>Tritrichomonadidae</taxon>
        <taxon>Tritrichomonas</taxon>
    </lineage>
</organism>
<keyword evidence="2" id="KW-1185">Reference proteome</keyword>
<dbReference type="Proteomes" id="UP001470230">
    <property type="component" value="Unassembled WGS sequence"/>
</dbReference>
<reference evidence="1 2" key="1">
    <citation type="submission" date="2024-04" db="EMBL/GenBank/DDBJ databases">
        <title>Tritrichomonas musculus Genome.</title>
        <authorList>
            <person name="Alves-Ferreira E."/>
            <person name="Grigg M."/>
            <person name="Lorenzi H."/>
            <person name="Galac M."/>
        </authorList>
    </citation>
    <scope>NUCLEOTIDE SEQUENCE [LARGE SCALE GENOMIC DNA]</scope>
    <source>
        <strain evidence="1 2">EAF2021</strain>
    </source>
</reference>
<evidence type="ECO:0000313" key="1">
    <source>
        <dbReference type="EMBL" id="KAK8888638.1"/>
    </source>
</evidence>
<accession>A0ABR2KBY2</accession>
<sequence>MEGMIFFFFLYSFHKSIKINKLKNSNTSIVAIIPTNEQNQDILISTLIKQIKEFLHNNFQEIIFQNISYQAWSDKYKIKISDETVNFALFRYNKFVEFYPGLINQDSFHNYLTLALLSHVIFIKENDIPFILKTKKRCFILHNDHIYYEYENAAFLYKYSKVTFYFVEGPFSLVFYDNINRCSRKYDFSRSVTMFIKSCASINHKKIKNFYNNIENKQIMQVDNLTNQSVNIFPNNLQRFQLFAITNTLNNANEINKSLSSLRSAYYNRGNFSIINWNSRFSSNLQKSCQIKPNILTYALSYSKGKSDFCYFYPYEVINNQQHFNNFFKKIINQAFFSNLMIDYKDTRRDIKMTLNSKSNFQKIIPDRDSSIFVFMTNSKSPSNNKAHEAYFLLKYRLSFLNGIKFLELDPTKKDINLPYYVPFNDDFPMFVMWEKNDRRPHIFQNILTNDNLLHFALEHITKK</sequence>
<dbReference type="EMBL" id="JAPFFF010000005">
    <property type="protein sequence ID" value="KAK8888638.1"/>
    <property type="molecule type" value="Genomic_DNA"/>
</dbReference>
<comment type="caution">
    <text evidence="1">The sequence shown here is derived from an EMBL/GenBank/DDBJ whole genome shotgun (WGS) entry which is preliminary data.</text>
</comment>
<gene>
    <name evidence="1" type="ORF">M9Y10_033370</name>
</gene>
<name>A0ABR2KBY2_9EUKA</name>